<dbReference type="AlphaFoldDB" id="A0A165SNX7"/>
<reference evidence="1 2" key="1">
    <citation type="journal article" date="2016" name="Mol. Biol. Evol.">
        <title>Comparative Genomics of Early-Diverging Mushroom-Forming Fungi Provides Insights into the Origins of Lignocellulose Decay Capabilities.</title>
        <authorList>
            <person name="Nagy L.G."/>
            <person name="Riley R."/>
            <person name="Tritt A."/>
            <person name="Adam C."/>
            <person name="Daum C."/>
            <person name="Floudas D."/>
            <person name="Sun H."/>
            <person name="Yadav J.S."/>
            <person name="Pangilinan J."/>
            <person name="Larsson K.H."/>
            <person name="Matsuura K."/>
            <person name="Barry K."/>
            <person name="Labutti K."/>
            <person name="Kuo R."/>
            <person name="Ohm R.A."/>
            <person name="Bhattacharya S.S."/>
            <person name="Shirouzu T."/>
            <person name="Yoshinaga Y."/>
            <person name="Martin F.M."/>
            <person name="Grigoriev I.V."/>
            <person name="Hibbett D.S."/>
        </authorList>
    </citation>
    <scope>NUCLEOTIDE SEQUENCE [LARGE SCALE GENOMIC DNA]</scope>
    <source>
        <strain evidence="1 2">L-15889</strain>
    </source>
</reference>
<sequence>MSSWRLRDTSEAHRKPQVERSASLLLGLHNRWVPLTSLVLSNPTVKMEEEAFFTFIDDVCKQVVSYFNTFCMLCKKDPTQAQLCEHFVVAVAELASSRQGLRWRESIQVHLILDSAVWWHQCRISWLPPLAKVWSQAWHFCFNMRTMETLSTEFQGKYSPIRRVDCISTRMGGVDPAACCRDTTVRQSGYTEAENDLSRVRSRSYLLPRCYRH</sequence>
<keyword evidence="2" id="KW-1185">Reference proteome</keyword>
<evidence type="ECO:0000313" key="2">
    <source>
        <dbReference type="Proteomes" id="UP000076727"/>
    </source>
</evidence>
<dbReference type="OrthoDB" id="2774676at2759"/>
<dbReference type="EMBL" id="KV429041">
    <property type="protein sequence ID" value="KZT72276.1"/>
    <property type="molecule type" value="Genomic_DNA"/>
</dbReference>
<gene>
    <name evidence="1" type="ORF">DAEQUDRAFT_27665</name>
</gene>
<name>A0A165SNX7_9APHY</name>
<accession>A0A165SNX7</accession>
<organism evidence="1 2">
    <name type="scientific">Daedalea quercina L-15889</name>
    <dbReference type="NCBI Taxonomy" id="1314783"/>
    <lineage>
        <taxon>Eukaryota</taxon>
        <taxon>Fungi</taxon>
        <taxon>Dikarya</taxon>
        <taxon>Basidiomycota</taxon>
        <taxon>Agaricomycotina</taxon>
        <taxon>Agaricomycetes</taxon>
        <taxon>Polyporales</taxon>
        <taxon>Fomitopsis</taxon>
    </lineage>
</organism>
<dbReference type="Proteomes" id="UP000076727">
    <property type="component" value="Unassembled WGS sequence"/>
</dbReference>
<protein>
    <submittedName>
        <fullName evidence="1">Uncharacterized protein</fullName>
    </submittedName>
</protein>
<evidence type="ECO:0000313" key="1">
    <source>
        <dbReference type="EMBL" id="KZT72276.1"/>
    </source>
</evidence>
<proteinExistence type="predicted"/>